<keyword evidence="3" id="KW-1185">Reference proteome</keyword>
<sequence length="220" mass="23815">MPLSEGSKSKVGLASLSASTAAAAETLWTKSRKSSKRVSSAPAAPVGSSRTVNSQGLENQCNNSHTHTASASTAKEVQVPYNPHPHQPLDRQEFRRKFLEGLQFYCENSSLILNSDLPADLIEFVTSHGFSVESLGIILELKKSSSAFSAYVSKKDAANTVLGVKAAGDKQAREQNFSEISRRLLQHWMSADSCAEAFVSLSLGEEIPGLIAEELLYSRR</sequence>
<protein>
    <submittedName>
        <fullName evidence="2">Uncharacterized protein</fullName>
    </submittedName>
</protein>
<feature type="compositionally biased region" description="Polar residues" evidence="1">
    <location>
        <begin position="50"/>
        <end position="75"/>
    </location>
</feature>
<feature type="region of interest" description="Disordered" evidence="1">
    <location>
        <begin position="27"/>
        <end position="87"/>
    </location>
</feature>
<evidence type="ECO:0000256" key="1">
    <source>
        <dbReference type="SAM" id="MobiDB-lite"/>
    </source>
</evidence>
<feature type="compositionally biased region" description="Low complexity" evidence="1">
    <location>
        <begin position="37"/>
        <end position="49"/>
    </location>
</feature>
<gene>
    <name evidence="2" type="ORF">ODALV1_LOCUS8675</name>
</gene>
<evidence type="ECO:0000313" key="3">
    <source>
        <dbReference type="Proteomes" id="UP001642540"/>
    </source>
</evidence>
<comment type="caution">
    <text evidence="2">The sequence shown here is derived from an EMBL/GenBank/DDBJ whole genome shotgun (WGS) entry which is preliminary data.</text>
</comment>
<organism evidence="2 3">
    <name type="scientific">Orchesella dallaii</name>
    <dbReference type="NCBI Taxonomy" id="48710"/>
    <lineage>
        <taxon>Eukaryota</taxon>
        <taxon>Metazoa</taxon>
        <taxon>Ecdysozoa</taxon>
        <taxon>Arthropoda</taxon>
        <taxon>Hexapoda</taxon>
        <taxon>Collembola</taxon>
        <taxon>Entomobryomorpha</taxon>
        <taxon>Entomobryoidea</taxon>
        <taxon>Orchesellidae</taxon>
        <taxon>Orchesellinae</taxon>
        <taxon>Orchesella</taxon>
    </lineage>
</organism>
<evidence type="ECO:0000313" key="2">
    <source>
        <dbReference type="EMBL" id="CAL8094027.1"/>
    </source>
</evidence>
<proteinExistence type="predicted"/>
<reference evidence="2 3" key="1">
    <citation type="submission" date="2024-08" db="EMBL/GenBank/DDBJ databases">
        <authorList>
            <person name="Cucini C."/>
            <person name="Frati F."/>
        </authorList>
    </citation>
    <scope>NUCLEOTIDE SEQUENCE [LARGE SCALE GENOMIC DNA]</scope>
</reference>
<name>A0ABP1QAW3_9HEXA</name>
<dbReference type="EMBL" id="CAXLJM020000026">
    <property type="protein sequence ID" value="CAL8094027.1"/>
    <property type="molecule type" value="Genomic_DNA"/>
</dbReference>
<dbReference type="Proteomes" id="UP001642540">
    <property type="component" value="Unassembled WGS sequence"/>
</dbReference>
<accession>A0ABP1QAW3</accession>